<evidence type="ECO:0000313" key="2">
    <source>
        <dbReference type="EMBL" id="RPA87667.1"/>
    </source>
</evidence>
<dbReference type="STRING" id="1160509.A0A3N4IQG1"/>
<sequence>MASNPTTNPQYRDYDKIYLLGDSITERSFDQTRGFGSGAQLLHSYARRLDVLNRGFSGYNTAHALRILPEIIPSPDVYKIKLLVVFYGANDAVLPDQPQHVALDEYKQNLKKIIHHPLIQAHQPNIILIVPPPISEYATQESDALKGIKVVQRIAENTKLYADGALEVANELKIPTVNLWAEFMAFAGWNGDLSAPLPGSKKIARDTKLEELFCDGLHFNPAGYEILYRCLMKLIENQFPELLPESLPMVHPHFSIAPR</sequence>
<accession>A0A3N4IQG1</accession>
<dbReference type="Gene3D" id="3.40.50.1110">
    <property type="entry name" value="SGNH hydrolase"/>
    <property type="match status" value="1"/>
</dbReference>
<dbReference type="PANTHER" id="PTHR14209">
    <property type="entry name" value="ISOAMYL ACETATE-HYDROLYZING ESTERASE 1"/>
    <property type="match status" value="1"/>
</dbReference>
<dbReference type="PANTHER" id="PTHR14209:SF19">
    <property type="entry name" value="ISOAMYL ACETATE-HYDROLYZING ESTERASE 1 HOMOLOG"/>
    <property type="match status" value="1"/>
</dbReference>
<name>A0A3N4IQG1_ASCIM</name>
<dbReference type="EMBL" id="ML119646">
    <property type="protein sequence ID" value="RPA87667.1"/>
    <property type="molecule type" value="Genomic_DNA"/>
</dbReference>
<evidence type="ECO:0000313" key="3">
    <source>
        <dbReference type="Proteomes" id="UP000275078"/>
    </source>
</evidence>
<keyword evidence="2" id="KW-0378">Hydrolase</keyword>
<dbReference type="InterPro" id="IPR036514">
    <property type="entry name" value="SGNH_hydro_sf"/>
</dbReference>
<dbReference type="InterPro" id="IPR013830">
    <property type="entry name" value="SGNH_hydro"/>
</dbReference>
<reference evidence="2 3" key="1">
    <citation type="journal article" date="2018" name="Nat. Ecol. Evol.">
        <title>Pezizomycetes genomes reveal the molecular basis of ectomycorrhizal truffle lifestyle.</title>
        <authorList>
            <person name="Murat C."/>
            <person name="Payen T."/>
            <person name="Noel B."/>
            <person name="Kuo A."/>
            <person name="Morin E."/>
            <person name="Chen J."/>
            <person name="Kohler A."/>
            <person name="Krizsan K."/>
            <person name="Balestrini R."/>
            <person name="Da Silva C."/>
            <person name="Montanini B."/>
            <person name="Hainaut M."/>
            <person name="Levati E."/>
            <person name="Barry K.W."/>
            <person name="Belfiori B."/>
            <person name="Cichocki N."/>
            <person name="Clum A."/>
            <person name="Dockter R.B."/>
            <person name="Fauchery L."/>
            <person name="Guy J."/>
            <person name="Iotti M."/>
            <person name="Le Tacon F."/>
            <person name="Lindquist E.A."/>
            <person name="Lipzen A."/>
            <person name="Malagnac F."/>
            <person name="Mello A."/>
            <person name="Molinier V."/>
            <person name="Miyauchi S."/>
            <person name="Poulain J."/>
            <person name="Riccioni C."/>
            <person name="Rubini A."/>
            <person name="Sitrit Y."/>
            <person name="Splivallo R."/>
            <person name="Traeger S."/>
            <person name="Wang M."/>
            <person name="Zifcakova L."/>
            <person name="Wipf D."/>
            <person name="Zambonelli A."/>
            <person name="Paolocci F."/>
            <person name="Nowrousian M."/>
            <person name="Ottonello S."/>
            <person name="Baldrian P."/>
            <person name="Spatafora J.W."/>
            <person name="Henrissat B."/>
            <person name="Nagy L.G."/>
            <person name="Aury J.M."/>
            <person name="Wincker P."/>
            <person name="Grigoriev I.V."/>
            <person name="Bonfante P."/>
            <person name="Martin F.M."/>
        </authorList>
    </citation>
    <scope>NUCLEOTIDE SEQUENCE [LARGE SCALE GENOMIC DNA]</scope>
    <source>
        <strain evidence="2 3">RN42</strain>
    </source>
</reference>
<dbReference type="AlphaFoldDB" id="A0A3N4IQG1"/>
<dbReference type="Pfam" id="PF13472">
    <property type="entry name" value="Lipase_GDSL_2"/>
    <property type="match status" value="1"/>
</dbReference>
<protein>
    <submittedName>
        <fullName evidence="2">GDSL Lipase/Acylhydrolase family protein</fullName>
    </submittedName>
</protein>
<dbReference type="GO" id="GO:0016787">
    <property type="term" value="F:hydrolase activity"/>
    <property type="evidence" value="ECO:0007669"/>
    <property type="project" value="UniProtKB-KW"/>
</dbReference>
<gene>
    <name evidence="2" type="ORF">BJ508DRAFT_410412</name>
</gene>
<organism evidence="2 3">
    <name type="scientific">Ascobolus immersus RN42</name>
    <dbReference type="NCBI Taxonomy" id="1160509"/>
    <lineage>
        <taxon>Eukaryota</taxon>
        <taxon>Fungi</taxon>
        <taxon>Dikarya</taxon>
        <taxon>Ascomycota</taxon>
        <taxon>Pezizomycotina</taxon>
        <taxon>Pezizomycetes</taxon>
        <taxon>Pezizales</taxon>
        <taxon>Ascobolaceae</taxon>
        <taxon>Ascobolus</taxon>
    </lineage>
</organism>
<dbReference type="SUPFAM" id="SSF52266">
    <property type="entry name" value="SGNH hydrolase"/>
    <property type="match status" value="1"/>
</dbReference>
<dbReference type="InterPro" id="IPR045136">
    <property type="entry name" value="Iah1-like"/>
</dbReference>
<keyword evidence="3" id="KW-1185">Reference proteome</keyword>
<dbReference type="Proteomes" id="UP000275078">
    <property type="component" value="Unassembled WGS sequence"/>
</dbReference>
<evidence type="ECO:0000259" key="1">
    <source>
        <dbReference type="Pfam" id="PF13472"/>
    </source>
</evidence>
<dbReference type="OrthoDB" id="671439at2759"/>
<feature type="domain" description="SGNH hydrolase-type esterase" evidence="1">
    <location>
        <begin position="19"/>
        <end position="226"/>
    </location>
</feature>
<proteinExistence type="predicted"/>
<dbReference type="CDD" id="cd01838">
    <property type="entry name" value="Isoamyl_acetate_hydrolase_like"/>
    <property type="match status" value="1"/>
</dbReference>